<proteinExistence type="predicted"/>
<organism evidence="2 3">
    <name type="scientific">Urochloa decumbens</name>
    <dbReference type="NCBI Taxonomy" id="240449"/>
    <lineage>
        <taxon>Eukaryota</taxon>
        <taxon>Viridiplantae</taxon>
        <taxon>Streptophyta</taxon>
        <taxon>Embryophyta</taxon>
        <taxon>Tracheophyta</taxon>
        <taxon>Spermatophyta</taxon>
        <taxon>Magnoliopsida</taxon>
        <taxon>Liliopsida</taxon>
        <taxon>Poales</taxon>
        <taxon>Poaceae</taxon>
        <taxon>PACMAD clade</taxon>
        <taxon>Panicoideae</taxon>
        <taxon>Panicodae</taxon>
        <taxon>Paniceae</taxon>
        <taxon>Melinidinae</taxon>
        <taxon>Urochloa</taxon>
    </lineage>
</organism>
<keyword evidence="1" id="KW-1133">Transmembrane helix</keyword>
<evidence type="ECO:0000256" key="1">
    <source>
        <dbReference type="SAM" id="Phobius"/>
    </source>
</evidence>
<evidence type="ECO:0000313" key="2">
    <source>
        <dbReference type="EMBL" id="CAL5043107.1"/>
    </source>
</evidence>
<dbReference type="AlphaFoldDB" id="A0ABC9DQD6"/>
<protein>
    <submittedName>
        <fullName evidence="2">Uncharacterized protein</fullName>
    </submittedName>
</protein>
<reference evidence="3" key="1">
    <citation type="submission" date="2024-06" db="EMBL/GenBank/DDBJ databases">
        <authorList>
            <person name="Ryan C."/>
        </authorList>
    </citation>
    <scope>NUCLEOTIDE SEQUENCE [LARGE SCALE GENOMIC DNA]</scope>
</reference>
<reference evidence="2 3" key="2">
    <citation type="submission" date="2024-10" db="EMBL/GenBank/DDBJ databases">
        <authorList>
            <person name="Ryan C."/>
        </authorList>
    </citation>
    <scope>NUCLEOTIDE SEQUENCE [LARGE SCALE GENOMIC DNA]</scope>
</reference>
<gene>
    <name evidence="2" type="ORF">URODEC1_LOCUS87528</name>
</gene>
<dbReference type="EMBL" id="OZ075144">
    <property type="protein sequence ID" value="CAL5043107.1"/>
    <property type="molecule type" value="Genomic_DNA"/>
</dbReference>
<dbReference type="Proteomes" id="UP001497457">
    <property type="component" value="Chromosome 34rd"/>
</dbReference>
<keyword evidence="1" id="KW-0812">Transmembrane</keyword>
<keyword evidence="1" id="KW-0472">Membrane</keyword>
<name>A0ABC9DQD6_9POAL</name>
<accession>A0ABC9DQD6</accession>
<feature type="transmembrane region" description="Helical" evidence="1">
    <location>
        <begin position="81"/>
        <end position="98"/>
    </location>
</feature>
<keyword evidence="3" id="KW-1185">Reference proteome</keyword>
<evidence type="ECO:0000313" key="3">
    <source>
        <dbReference type="Proteomes" id="UP001497457"/>
    </source>
</evidence>
<sequence>MALRSLVVALKALPRRMPGFGAFVPKVQGIPWSKSSARLTDLTKYGFVEETVLPKKYPDLHKIIIKGREASQRRKRVYNRNTALIGIFGFGSTGYVAANAS</sequence>